<protein>
    <submittedName>
        <fullName evidence="1">Uncharacterized protein</fullName>
    </submittedName>
</protein>
<sequence>LRRKPPDFERQRDVVSFPLCPAVRVELVSAGFQTAEELLEVKPSALTGNDFLSFYRFSLDSGN</sequence>
<proteinExistence type="predicted"/>
<organism evidence="1">
    <name type="scientific">Castor canadensis</name>
    <name type="common">American beaver</name>
    <dbReference type="NCBI Taxonomy" id="51338"/>
    <lineage>
        <taxon>Eukaryota</taxon>
        <taxon>Metazoa</taxon>
        <taxon>Chordata</taxon>
        <taxon>Craniata</taxon>
        <taxon>Vertebrata</taxon>
        <taxon>Euteleostomi</taxon>
        <taxon>Mammalia</taxon>
        <taxon>Eutheria</taxon>
        <taxon>Euarchontoglires</taxon>
        <taxon>Glires</taxon>
        <taxon>Rodentia</taxon>
        <taxon>Castorimorpha</taxon>
        <taxon>Castoridae</taxon>
        <taxon>Castor</taxon>
    </lineage>
</organism>
<dbReference type="Ensembl" id="ENSCCNT00000014664.1">
    <property type="protein sequence ID" value="ENSCCNP00000011207.1"/>
    <property type="gene ID" value="ENSCCNG00000011607.1"/>
</dbReference>
<reference evidence="1" key="1">
    <citation type="submission" date="2023-09" db="UniProtKB">
        <authorList>
            <consortium name="Ensembl"/>
        </authorList>
    </citation>
    <scope>IDENTIFICATION</scope>
</reference>
<dbReference type="AlphaFoldDB" id="A0A8C0WJJ2"/>
<name>A0A8C0WJJ2_CASCN</name>
<evidence type="ECO:0000313" key="1">
    <source>
        <dbReference type="Ensembl" id="ENSCCNP00000011207.1"/>
    </source>
</evidence>
<accession>A0A8C0WJJ2</accession>